<evidence type="ECO:0000313" key="3">
    <source>
        <dbReference type="Proteomes" id="UP000320359"/>
    </source>
</evidence>
<protein>
    <submittedName>
        <fullName evidence="2">Transposase</fullName>
    </submittedName>
</protein>
<dbReference type="GO" id="GO:0004803">
    <property type="term" value="F:transposase activity"/>
    <property type="evidence" value="ECO:0007669"/>
    <property type="project" value="InterPro"/>
</dbReference>
<accession>A0A552X590</accession>
<dbReference type="PANTHER" id="PTHR34322">
    <property type="entry name" value="TRANSPOSASE, Y1_TNP DOMAIN-CONTAINING"/>
    <property type="match status" value="1"/>
</dbReference>
<dbReference type="Proteomes" id="UP000320359">
    <property type="component" value="Unassembled WGS sequence"/>
</dbReference>
<dbReference type="InterPro" id="IPR036515">
    <property type="entry name" value="Transposase_17_sf"/>
</dbReference>
<dbReference type="Gene3D" id="3.30.70.1290">
    <property type="entry name" value="Transposase IS200-like"/>
    <property type="match status" value="1"/>
</dbReference>
<dbReference type="InterPro" id="IPR002686">
    <property type="entry name" value="Transposase_17"/>
</dbReference>
<proteinExistence type="predicted"/>
<comment type="caution">
    <text evidence="2">The sequence shown here is derived from an EMBL/GenBank/DDBJ whole genome shotgun (WGS) entry which is preliminary data.</text>
</comment>
<sequence>MSTKRRYCVVGTPHHVYQRGVDRKEIFFSKDLRRTYLRLMEKYAKEACVQVHAYVLMGNHVHILLTAMKENGISMFMQNLNSVFVSKVNKVAGREGVLFSTRFKSIPVETMDYLLQLYRYIELNPVRANLTQHPGRYIWSSYHANALGYANSLITPHPDYLMLGDTVEKRLANYRKLVHSPMANELIEQIRWRTRLGYPIGSEKFLELLEEITGLPSNPRRRRSHCSA</sequence>
<evidence type="ECO:0000259" key="1">
    <source>
        <dbReference type="SMART" id="SM01321"/>
    </source>
</evidence>
<dbReference type="RefSeq" id="WP_143234872.1">
    <property type="nucleotide sequence ID" value="NZ_VJWL01000001.1"/>
</dbReference>
<dbReference type="OrthoDB" id="9814067at2"/>
<dbReference type="GO" id="GO:0003677">
    <property type="term" value="F:DNA binding"/>
    <property type="evidence" value="ECO:0007669"/>
    <property type="project" value="InterPro"/>
</dbReference>
<dbReference type="PANTHER" id="PTHR34322:SF2">
    <property type="entry name" value="TRANSPOSASE IS200-LIKE DOMAIN-CONTAINING PROTEIN"/>
    <property type="match status" value="1"/>
</dbReference>
<keyword evidence="3" id="KW-1185">Reference proteome</keyword>
<organism evidence="2 3">
    <name type="scientific">Aliidiomarina halalkaliphila</name>
    <dbReference type="NCBI Taxonomy" id="2593535"/>
    <lineage>
        <taxon>Bacteria</taxon>
        <taxon>Pseudomonadati</taxon>
        <taxon>Pseudomonadota</taxon>
        <taxon>Gammaproteobacteria</taxon>
        <taxon>Alteromonadales</taxon>
        <taxon>Idiomarinaceae</taxon>
        <taxon>Aliidiomarina</taxon>
    </lineage>
</organism>
<dbReference type="Pfam" id="PF01797">
    <property type="entry name" value="Y1_Tnp"/>
    <property type="match status" value="1"/>
</dbReference>
<dbReference type="SUPFAM" id="SSF143422">
    <property type="entry name" value="Transposase IS200-like"/>
    <property type="match status" value="1"/>
</dbReference>
<evidence type="ECO:0000313" key="2">
    <source>
        <dbReference type="EMBL" id="TRW50168.1"/>
    </source>
</evidence>
<feature type="domain" description="Transposase IS200-like" evidence="1">
    <location>
        <begin position="9"/>
        <end position="124"/>
    </location>
</feature>
<dbReference type="EMBL" id="VJWL01000001">
    <property type="protein sequence ID" value="TRW50168.1"/>
    <property type="molecule type" value="Genomic_DNA"/>
</dbReference>
<name>A0A552X590_9GAMM</name>
<dbReference type="AlphaFoldDB" id="A0A552X590"/>
<dbReference type="GO" id="GO:0006313">
    <property type="term" value="P:DNA transposition"/>
    <property type="evidence" value="ECO:0007669"/>
    <property type="project" value="InterPro"/>
</dbReference>
<reference evidence="2 3" key="1">
    <citation type="submission" date="2019-07" db="EMBL/GenBank/DDBJ databases">
        <authorList>
            <person name="Yang M."/>
            <person name="Zhao D."/>
            <person name="Xiang H."/>
        </authorList>
    </citation>
    <scope>NUCLEOTIDE SEQUENCE [LARGE SCALE GENOMIC DNA]</scope>
    <source>
        <strain evidence="2 3">IM1326</strain>
    </source>
</reference>
<dbReference type="SMART" id="SM01321">
    <property type="entry name" value="Y1_Tnp"/>
    <property type="match status" value="1"/>
</dbReference>
<gene>
    <name evidence="2" type="ORF">FM042_04865</name>
</gene>